<name>A0A183GF06_HELPZ</name>
<dbReference type="AlphaFoldDB" id="A0A183GF06"/>
<keyword evidence="1" id="KW-1185">Reference proteome</keyword>
<dbReference type="PANTHER" id="PTHR34311:SF10">
    <property type="entry name" value="NEMATODE SPECIFIC PEPTIDE FAMILY-RELATED"/>
    <property type="match status" value="1"/>
</dbReference>
<dbReference type="WBParaSite" id="HPBE_0002095301-mRNA-1">
    <property type="protein sequence ID" value="HPBE_0002095301-mRNA-1"/>
    <property type="gene ID" value="HPBE_0002095301"/>
</dbReference>
<dbReference type="PANTHER" id="PTHR34311">
    <property type="entry name" value="PROTEIN CBG21698-RELATED"/>
    <property type="match status" value="1"/>
</dbReference>
<evidence type="ECO:0000313" key="1">
    <source>
        <dbReference type="Proteomes" id="UP000050761"/>
    </source>
</evidence>
<sequence length="215" mass="24031">LLGTSYGQVPSAPTCDNYMTCQSNLNAALNLTNPQPWFYPEEFRSKVEQFYQKQGAQGLRTVCKAFRQFKGCMGSEYSACMTPSYFVTASVSIYQSYQFVSTFNQMHYTCGGGMQIYLNNDACMSQAWDGASGEQLNACRFKFEQGSDKATSSQDACYMANTYTACFEQQFKEACGLTSRDSQFWGCEYARVNVFTRFPQCEVSCVLPYAGGNIG</sequence>
<protein>
    <submittedName>
        <fullName evidence="2">ShKT domain-containing protein</fullName>
    </submittedName>
</protein>
<organism evidence="1 2">
    <name type="scientific">Heligmosomoides polygyrus</name>
    <name type="common">Parasitic roundworm</name>
    <dbReference type="NCBI Taxonomy" id="6339"/>
    <lineage>
        <taxon>Eukaryota</taxon>
        <taxon>Metazoa</taxon>
        <taxon>Ecdysozoa</taxon>
        <taxon>Nematoda</taxon>
        <taxon>Chromadorea</taxon>
        <taxon>Rhabditida</taxon>
        <taxon>Rhabditina</taxon>
        <taxon>Rhabditomorpha</taxon>
        <taxon>Strongyloidea</taxon>
        <taxon>Heligmosomidae</taxon>
        <taxon>Heligmosomoides</taxon>
    </lineage>
</organism>
<accession>A0A183GF06</accession>
<proteinExistence type="predicted"/>
<dbReference type="Proteomes" id="UP000050761">
    <property type="component" value="Unassembled WGS sequence"/>
</dbReference>
<evidence type="ECO:0000313" key="2">
    <source>
        <dbReference type="WBParaSite" id="HPBE_0002095301-mRNA-1"/>
    </source>
</evidence>
<reference evidence="2" key="1">
    <citation type="submission" date="2019-09" db="UniProtKB">
        <authorList>
            <consortium name="WormBaseParasite"/>
        </authorList>
    </citation>
    <scope>IDENTIFICATION</scope>
</reference>